<accession>A0A2S2FFR0</accession>
<organism evidence="4 5">
    <name type="scientific">Acinetobacter defluvii</name>
    <dbReference type="NCBI Taxonomy" id="1871111"/>
    <lineage>
        <taxon>Bacteria</taxon>
        <taxon>Pseudomonadati</taxon>
        <taxon>Pseudomonadota</taxon>
        <taxon>Gammaproteobacteria</taxon>
        <taxon>Moraxellales</taxon>
        <taxon>Moraxellaceae</taxon>
        <taxon>Acinetobacter</taxon>
    </lineage>
</organism>
<dbReference type="PANTHER" id="PTHR11092">
    <property type="entry name" value="SUGAR NUCLEOTIDE EPIMERASE RELATED"/>
    <property type="match status" value="1"/>
</dbReference>
<evidence type="ECO:0000256" key="1">
    <source>
        <dbReference type="ARBA" id="ARBA00009353"/>
    </source>
</evidence>
<dbReference type="InterPro" id="IPR013549">
    <property type="entry name" value="DUF1731"/>
</dbReference>
<keyword evidence="5" id="KW-1185">Reference proteome</keyword>
<dbReference type="PANTHER" id="PTHR11092:SF0">
    <property type="entry name" value="EPIMERASE FAMILY PROTEIN SDR39U1"/>
    <property type="match status" value="1"/>
</dbReference>
<dbReference type="InterPro" id="IPR001509">
    <property type="entry name" value="Epimerase_deHydtase"/>
</dbReference>
<dbReference type="OrthoDB" id="9801773at2"/>
<dbReference type="Proteomes" id="UP000245977">
    <property type="component" value="Chromosome"/>
</dbReference>
<dbReference type="InterPro" id="IPR036291">
    <property type="entry name" value="NAD(P)-bd_dom_sf"/>
</dbReference>
<dbReference type="InterPro" id="IPR010099">
    <property type="entry name" value="SDR39U1"/>
</dbReference>
<feature type="domain" description="DUF1731" evidence="3">
    <location>
        <begin position="256"/>
        <end position="301"/>
    </location>
</feature>
<feature type="domain" description="NAD-dependent epimerase/dehydratase" evidence="2">
    <location>
        <begin position="10"/>
        <end position="228"/>
    </location>
</feature>
<dbReference type="Gene3D" id="3.40.50.720">
    <property type="entry name" value="NAD(P)-binding Rossmann-like Domain"/>
    <property type="match status" value="1"/>
</dbReference>
<reference evidence="4" key="1">
    <citation type="submission" date="2019-08" db="EMBL/GenBank/DDBJ databases">
        <title>The complete genome of Acinetobacter defluvii strain WCHAD010030.</title>
        <authorList>
            <person name="Hu Y."/>
            <person name="Qin J."/>
            <person name="Feng Y."/>
            <person name="Zong Z."/>
        </authorList>
    </citation>
    <scope>NUCLEOTIDE SEQUENCE</scope>
    <source>
        <strain evidence="4">WCHA30</strain>
    </source>
</reference>
<dbReference type="SUPFAM" id="SSF51735">
    <property type="entry name" value="NAD(P)-binding Rossmann-fold domains"/>
    <property type="match status" value="1"/>
</dbReference>
<dbReference type="STRING" id="1871111.GCA_001704615_03566"/>
<dbReference type="Pfam" id="PF08338">
    <property type="entry name" value="DUF1731"/>
    <property type="match status" value="1"/>
</dbReference>
<dbReference type="KEGG" id="adv:DJ533_15035"/>
<sequence>MLSDLKNKNILVTGASGFIGTHFIEYLLAHQVNVIAYSRQKRTSKHARLQWIQDFTALAQLQLDFVVNLAGESIGEGRWTDVRKQKLIQSRVRTTQQLYQALSQYDLRPQCIVSGSAIGYYGIDPQQKWLNDCDESSVPQAIFMSEMCQQWEAEALRHTEQNTKIMRLGVVFGQGGGILPQMLLPIKIGLIGRIGSGRQPMTWVHVDDVIQAILFLFQSQSTHTVYNVVAPDHIDQMQFVRVAAKILKRKPFLPLPSIVMRMLMGEQAQLVLNGQYVQPKALLAEGFDFQYTDLQSALRQIIQHSTN</sequence>
<evidence type="ECO:0000313" key="5">
    <source>
        <dbReference type="Proteomes" id="UP000245977"/>
    </source>
</evidence>
<evidence type="ECO:0000313" key="4">
    <source>
        <dbReference type="EMBL" id="AWL29784.1"/>
    </source>
</evidence>
<dbReference type="Pfam" id="PF01370">
    <property type="entry name" value="Epimerase"/>
    <property type="match status" value="1"/>
</dbReference>
<gene>
    <name evidence="4" type="ORF">DJ533_15035</name>
</gene>
<comment type="similarity">
    <text evidence="1">Belongs to the NAD(P)-dependent epimerase/dehydratase family. SDR39U1 subfamily.</text>
</comment>
<evidence type="ECO:0000259" key="2">
    <source>
        <dbReference type="Pfam" id="PF01370"/>
    </source>
</evidence>
<dbReference type="NCBIfam" id="TIGR01777">
    <property type="entry name" value="yfcH"/>
    <property type="match status" value="1"/>
</dbReference>
<dbReference type="RefSeq" id="WP_065994199.1">
    <property type="nucleotide sequence ID" value="NZ_CP029397.2"/>
</dbReference>
<evidence type="ECO:0000259" key="3">
    <source>
        <dbReference type="Pfam" id="PF08338"/>
    </source>
</evidence>
<name>A0A2S2FFR0_9GAMM</name>
<dbReference type="EMBL" id="CP029397">
    <property type="protein sequence ID" value="AWL29784.1"/>
    <property type="molecule type" value="Genomic_DNA"/>
</dbReference>
<dbReference type="AlphaFoldDB" id="A0A2S2FFR0"/>
<protein>
    <submittedName>
        <fullName evidence="4">TIGR01777 family protein</fullName>
    </submittedName>
</protein>
<proteinExistence type="inferred from homology"/>